<evidence type="ECO:0000313" key="3">
    <source>
        <dbReference type="Proteomes" id="UP000005239"/>
    </source>
</evidence>
<reference evidence="3" key="1">
    <citation type="journal article" date="2008" name="Nat. Genet.">
        <title>The Pristionchus pacificus genome provides a unique perspective on nematode lifestyle and parasitism.</title>
        <authorList>
            <person name="Dieterich C."/>
            <person name="Clifton S.W."/>
            <person name="Schuster L.N."/>
            <person name="Chinwalla A."/>
            <person name="Delehaunty K."/>
            <person name="Dinkelacker I."/>
            <person name="Fulton L."/>
            <person name="Fulton R."/>
            <person name="Godfrey J."/>
            <person name="Minx P."/>
            <person name="Mitreva M."/>
            <person name="Roeseler W."/>
            <person name="Tian H."/>
            <person name="Witte H."/>
            <person name="Yang S.P."/>
            <person name="Wilson R.K."/>
            <person name="Sommer R.J."/>
        </authorList>
    </citation>
    <scope>NUCLEOTIDE SEQUENCE [LARGE SCALE GENOMIC DNA]</scope>
    <source>
        <strain evidence="3">PS312</strain>
    </source>
</reference>
<dbReference type="AlphaFoldDB" id="A0A2A6BRK8"/>
<feature type="domain" description="Abnormal cell migration protein 18-like fibronectin type I" evidence="1">
    <location>
        <begin position="10"/>
        <end position="61"/>
    </location>
</feature>
<dbReference type="EnsemblMetazoa" id="PPA34320.1">
    <property type="protein sequence ID" value="PPA34320.1"/>
    <property type="gene ID" value="WBGene00272689"/>
</dbReference>
<accession>A0A2A6BRK8</accession>
<dbReference type="InterPro" id="IPR040282">
    <property type="entry name" value="Mig-18-like"/>
</dbReference>
<dbReference type="PANTHER" id="PTHR35572">
    <property type="entry name" value="PROTEIN CBG04538-RELATED"/>
    <property type="match status" value="1"/>
</dbReference>
<evidence type="ECO:0000313" key="2">
    <source>
        <dbReference type="EnsemblMetazoa" id="PPA34320.1"/>
    </source>
</evidence>
<sequence length="139" mass="15706">MGGYNSLQHAGNFINQCTVTGNCWTIFQVGCLTPDRKEIAVGSTATENGFMFKCMHNGRGVVLETHNEPTGAKTLARKKFFENRLCNGKYKNGERFKGLLFKCISWVVVDAQPGINLKDISEVRLYRRVHFNSYQFECG</sequence>
<dbReference type="PANTHER" id="PTHR35572:SF6">
    <property type="entry name" value="IG-LIKE DOMAIN-CONTAINING PROTEIN"/>
    <property type="match status" value="1"/>
</dbReference>
<protein>
    <recommendedName>
        <fullName evidence="1">Abnormal cell migration protein 18-like fibronectin type I domain-containing protein</fullName>
    </recommendedName>
</protein>
<evidence type="ECO:0000259" key="1">
    <source>
        <dbReference type="Pfam" id="PF23003"/>
    </source>
</evidence>
<dbReference type="Proteomes" id="UP000005239">
    <property type="component" value="Unassembled WGS sequence"/>
</dbReference>
<keyword evidence="3" id="KW-1185">Reference proteome</keyword>
<proteinExistence type="predicted"/>
<reference evidence="2" key="2">
    <citation type="submission" date="2022-06" db="UniProtKB">
        <authorList>
            <consortium name="EnsemblMetazoa"/>
        </authorList>
    </citation>
    <scope>IDENTIFICATION</scope>
    <source>
        <strain evidence="2">PS312</strain>
    </source>
</reference>
<accession>A0A8R1YV21</accession>
<dbReference type="Pfam" id="PF23003">
    <property type="entry name" value="Fn1_2"/>
    <property type="match status" value="1"/>
</dbReference>
<gene>
    <name evidence="2" type="primary">WBGene00272689</name>
</gene>
<organism evidence="2 3">
    <name type="scientific">Pristionchus pacificus</name>
    <name type="common">Parasitic nematode worm</name>
    <dbReference type="NCBI Taxonomy" id="54126"/>
    <lineage>
        <taxon>Eukaryota</taxon>
        <taxon>Metazoa</taxon>
        <taxon>Ecdysozoa</taxon>
        <taxon>Nematoda</taxon>
        <taxon>Chromadorea</taxon>
        <taxon>Rhabditida</taxon>
        <taxon>Rhabditina</taxon>
        <taxon>Diplogasteromorpha</taxon>
        <taxon>Diplogasteroidea</taxon>
        <taxon>Neodiplogasteridae</taxon>
        <taxon>Pristionchus</taxon>
    </lineage>
</organism>
<dbReference type="InterPro" id="IPR055119">
    <property type="entry name" value="Mig18_Fn1"/>
</dbReference>
<name>A0A2A6BRK8_PRIPA</name>